<keyword evidence="2" id="KW-0418">Kinase</keyword>
<accession>A0AAD3N6Q1</accession>
<protein>
    <submittedName>
        <fullName evidence="2">C-Jun-amino-terminal kinase-interacting protein 1</fullName>
    </submittedName>
</protein>
<feature type="region of interest" description="Disordered" evidence="1">
    <location>
        <begin position="1"/>
        <end position="114"/>
    </location>
</feature>
<dbReference type="Proteomes" id="UP001279410">
    <property type="component" value="Unassembled WGS sequence"/>
</dbReference>
<gene>
    <name evidence="2" type="ORF">AKAME5_001898100</name>
</gene>
<dbReference type="GO" id="GO:0016301">
    <property type="term" value="F:kinase activity"/>
    <property type="evidence" value="ECO:0007669"/>
    <property type="project" value="UniProtKB-KW"/>
</dbReference>
<dbReference type="AlphaFoldDB" id="A0AAD3N6Q1"/>
<feature type="compositionally biased region" description="Polar residues" evidence="1">
    <location>
        <begin position="92"/>
        <end position="105"/>
    </location>
</feature>
<evidence type="ECO:0000313" key="3">
    <source>
        <dbReference type="Proteomes" id="UP001279410"/>
    </source>
</evidence>
<sequence>MHKYRPKRPTTLALFPQLPQGTQDSINNNSLGKKDSWKDSHSSSPHITGDLTPNIQPKAEIKPHGTHRPPPKPPCLVKPTAKLRARLLPQPGDTSSTEEQQTSGASAHWPSTLR</sequence>
<comment type="caution">
    <text evidence="2">The sequence shown here is derived from an EMBL/GenBank/DDBJ whole genome shotgun (WGS) entry which is preliminary data.</text>
</comment>
<keyword evidence="2" id="KW-0808">Transferase</keyword>
<evidence type="ECO:0000256" key="1">
    <source>
        <dbReference type="SAM" id="MobiDB-lite"/>
    </source>
</evidence>
<organism evidence="2 3">
    <name type="scientific">Lates japonicus</name>
    <name type="common">Japanese lates</name>
    <dbReference type="NCBI Taxonomy" id="270547"/>
    <lineage>
        <taxon>Eukaryota</taxon>
        <taxon>Metazoa</taxon>
        <taxon>Chordata</taxon>
        <taxon>Craniata</taxon>
        <taxon>Vertebrata</taxon>
        <taxon>Euteleostomi</taxon>
        <taxon>Actinopterygii</taxon>
        <taxon>Neopterygii</taxon>
        <taxon>Teleostei</taxon>
        <taxon>Neoteleostei</taxon>
        <taxon>Acanthomorphata</taxon>
        <taxon>Carangaria</taxon>
        <taxon>Carangaria incertae sedis</taxon>
        <taxon>Centropomidae</taxon>
        <taxon>Lates</taxon>
    </lineage>
</organism>
<feature type="compositionally biased region" description="Polar residues" evidence="1">
    <location>
        <begin position="19"/>
        <end position="31"/>
    </location>
</feature>
<dbReference type="EMBL" id="BRZM01000115">
    <property type="protein sequence ID" value="GLD67648.1"/>
    <property type="molecule type" value="Genomic_DNA"/>
</dbReference>
<evidence type="ECO:0000313" key="2">
    <source>
        <dbReference type="EMBL" id="GLD67648.1"/>
    </source>
</evidence>
<feature type="compositionally biased region" description="Basic and acidic residues" evidence="1">
    <location>
        <begin position="32"/>
        <end position="41"/>
    </location>
</feature>
<reference evidence="2" key="1">
    <citation type="submission" date="2022-08" db="EMBL/GenBank/DDBJ databases">
        <title>Genome sequencing of akame (Lates japonicus).</title>
        <authorList>
            <person name="Hashiguchi Y."/>
            <person name="Takahashi H."/>
        </authorList>
    </citation>
    <scope>NUCLEOTIDE SEQUENCE</scope>
    <source>
        <strain evidence="2">Kochi</strain>
    </source>
</reference>
<proteinExistence type="predicted"/>
<name>A0AAD3N6Q1_LATJO</name>
<keyword evidence="3" id="KW-1185">Reference proteome</keyword>
<feature type="non-terminal residue" evidence="2">
    <location>
        <position position="114"/>
    </location>
</feature>